<evidence type="ECO:0000313" key="10">
    <source>
        <dbReference type="EMBL" id="CAG8978961.1"/>
    </source>
</evidence>
<evidence type="ECO:0000256" key="1">
    <source>
        <dbReference type="ARBA" id="ARBA00001933"/>
    </source>
</evidence>
<protein>
    <recommendedName>
        <fullName evidence="3 8">Glutamate decarboxylase</fullName>
        <ecNumber evidence="3 8">4.1.1.15</ecNumber>
    </recommendedName>
</protein>
<dbReference type="InterPro" id="IPR010107">
    <property type="entry name" value="Glutamate_decarboxylase"/>
</dbReference>
<dbReference type="NCBIfam" id="TIGR01788">
    <property type="entry name" value="Glu-decarb-GAD"/>
    <property type="match status" value="1"/>
</dbReference>
<comment type="cofactor">
    <cofactor evidence="1 6 7">
        <name>pyridoxal 5'-phosphate</name>
        <dbReference type="ChEBI" id="CHEBI:597326"/>
    </cofactor>
</comment>
<proteinExistence type="inferred from homology"/>
<keyword evidence="11" id="KW-1185">Reference proteome</keyword>
<dbReference type="PANTHER" id="PTHR43321">
    <property type="entry name" value="GLUTAMATE DECARBOXYLASE"/>
    <property type="match status" value="1"/>
</dbReference>
<comment type="catalytic activity">
    <reaction evidence="8">
        <text>L-glutamate + H(+) = 4-aminobutanoate + CO2</text>
        <dbReference type="Rhea" id="RHEA:17785"/>
        <dbReference type="ChEBI" id="CHEBI:15378"/>
        <dbReference type="ChEBI" id="CHEBI:16526"/>
        <dbReference type="ChEBI" id="CHEBI:29985"/>
        <dbReference type="ChEBI" id="CHEBI:59888"/>
        <dbReference type="EC" id="4.1.1.15"/>
    </reaction>
</comment>
<organism evidence="10 11">
    <name type="scientific">Hymenoscyphus albidus</name>
    <dbReference type="NCBI Taxonomy" id="595503"/>
    <lineage>
        <taxon>Eukaryota</taxon>
        <taxon>Fungi</taxon>
        <taxon>Dikarya</taxon>
        <taxon>Ascomycota</taxon>
        <taxon>Pezizomycotina</taxon>
        <taxon>Leotiomycetes</taxon>
        <taxon>Helotiales</taxon>
        <taxon>Helotiaceae</taxon>
        <taxon>Hymenoscyphus</taxon>
    </lineage>
</organism>
<evidence type="ECO:0000256" key="8">
    <source>
        <dbReference type="RuleBase" id="RU361171"/>
    </source>
</evidence>
<evidence type="ECO:0000256" key="9">
    <source>
        <dbReference type="SAM" id="MobiDB-lite"/>
    </source>
</evidence>
<dbReference type="EMBL" id="CAJVRM010000289">
    <property type="protein sequence ID" value="CAG8978961.1"/>
    <property type="molecule type" value="Genomic_DNA"/>
</dbReference>
<dbReference type="GO" id="GO:0004351">
    <property type="term" value="F:glutamate decarboxylase activity"/>
    <property type="evidence" value="ECO:0007669"/>
    <property type="project" value="UniProtKB-EC"/>
</dbReference>
<keyword evidence="8" id="KW-0210">Decarboxylase</keyword>
<evidence type="ECO:0000256" key="2">
    <source>
        <dbReference type="ARBA" id="ARBA00009533"/>
    </source>
</evidence>
<dbReference type="GO" id="GO:0006538">
    <property type="term" value="P:L-glutamate catabolic process"/>
    <property type="evidence" value="ECO:0007669"/>
    <property type="project" value="TreeGrafter"/>
</dbReference>
<dbReference type="Gene3D" id="3.40.640.10">
    <property type="entry name" value="Type I PLP-dependent aspartate aminotransferase-like (Major domain)"/>
    <property type="match status" value="1"/>
</dbReference>
<evidence type="ECO:0000256" key="3">
    <source>
        <dbReference type="ARBA" id="ARBA00012421"/>
    </source>
</evidence>
<keyword evidence="5 7" id="KW-0456">Lyase</keyword>
<evidence type="ECO:0000313" key="11">
    <source>
        <dbReference type="Proteomes" id="UP000701801"/>
    </source>
</evidence>
<evidence type="ECO:0000256" key="5">
    <source>
        <dbReference type="ARBA" id="ARBA00023239"/>
    </source>
</evidence>
<dbReference type="Pfam" id="PF00282">
    <property type="entry name" value="Pyridoxal_deC"/>
    <property type="match status" value="1"/>
</dbReference>
<sequence>MSLKLYSDYPRPATNRSKELDPGNVRFNHGISGSQEVPAKPSSVSPPALLSKPFPEDYMSSKQAYELLHRELTQDSKPQFNLATFGTTYMEPEVEKLITESLPKNFIDPRAYPATANIERKCLQILANMYHLPTKDPRDIAGASTIGSSEAIMMAVLAMKSNWIKRQEASSSDKSGRPNLIISSVAQVCWKKAARYFDVDLQYVPCSEDRYVLDPVKAVDLVNERTMGICCILSGTTYTGEYEDVKKVNTLLIQRGLDIPIHVDSASGGFVAPFVVPDCEWDFRLEKVVSINVSGHKYGHVYPGIGWALWRSVDYLPKDLVFHLSYLGTPQASFTLNFSRGSSHVIAQYYQFIRLGNAGYTHILTEIIKVSRHLTAALQDQGFLILSRKSGTQGIPLVAFQLDPARKHNFNEFALSDELEKRGWLVPAYHMAEGARHIKLLRVVCRRDFSMALCERFVRDVRGSVRKLERRKSVN</sequence>
<dbReference type="GO" id="GO:0030170">
    <property type="term" value="F:pyridoxal phosphate binding"/>
    <property type="evidence" value="ECO:0007669"/>
    <property type="project" value="InterPro"/>
</dbReference>
<dbReference type="SUPFAM" id="SSF53383">
    <property type="entry name" value="PLP-dependent transferases"/>
    <property type="match status" value="1"/>
</dbReference>
<dbReference type="Proteomes" id="UP000701801">
    <property type="component" value="Unassembled WGS sequence"/>
</dbReference>
<comment type="caution">
    <text evidence="10">The sequence shown here is derived from an EMBL/GenBank/DDBJ whole genome shotgun (WGS) entry which is preliminary data.</text>
</comment>
<dbReference type="GO" id="GO:0005829">
    <property type="term" value="C:cytosol"/>
    <property type="evidence" value="ECO:0007669"/>
    <property type="project" value="TreeGrafter"/>
</dbReference>
<reference evidence="10" key="1">
    <citation type="submission" date="2021-07" db="EMBL/GenBank/DDBJ databases">
        <authorList>
            <person name="Durling M."/>
        </authorList>
    </citation>
    <scope>NUCLEOTIDE SEQUENCE</scope>
</reference>
<dbReference type="InterPro" id="IPR015424">
    <property type="entry name" value="PyrdxlP-dep_Trfase"/>
</dbReference>
<dbReference type="InterPro" id="IPR002129">
    <property type="entry name" value="PyrdxlP-dep_de-COase"/>
</dbReference>
<dbReference type="AlphaFoldDB" id="A0A9N9Q9G4"/>
<feature type="compositionally biased region" description="Low complexity" evidence="9">
    <location>
        <begin position="37"/>
        <end position="46"/>
    </location>
</feature>
<evidence type="ECO:0000256" key="4">
    <source>
        <dbReference type="ARBA" id="ARBA00022898"/>
    </source>
</evidence>
<dbReference type="EC" id="4.1.1.15" evidence="3 8"/>
<dbReference type="Gene3D" id="3.90.1150.160">
    <property type="match status" value="1"/>
</dbReference>
<dbReference type="PANTHER" id="PTHR43321:SF6">
    <property type="entry name" value="GLUTAMATE DECARBOXYLASE"/>
    <property type="match status" value="1"/>
</dbReference>
<dbReference type="InterPro" id="IPR015421">
    <property type="entry name" value="PyrdxlP-dep_Trfase_major"/>
</dbReference>
<feature type="modified residue" description="N6-(pyridoxal phosphate)lysine" evidence="6">
    <location>
        <position position="297"/>
    </location>
</feature>
<name>A0A9N9Q9G4_9HELO</name>
<dbReference type="Gene3D" id="4.10.280.50">
    <property type="match status" value="1"/>
</dbReference>
<feature type="region of interest" description="Disordered" evidence="9">
    <location>
        <begin position="1"/>
        <end position="46"/>
    </location>
</feature>
<evidence type="ECO:0000256" key="7">
    <source>
        <dbReference type="RuleBase" id="RU000382"/>
    </source>
</evidence>
<keyword evidence="4 6" id="KW-0663">Pyridoxal phosphate</keyword>
<evidence type="ECO:0000256" key="6">
    <source>
        <dbReference type="PIRSR" id="PIRSR602129-50"/>
    </source>
</evidence>
<accession>A0A9N9Q9G4</accession>
<comment type="similarity">
    <text evidence="2 7">Belongs to the group II decarboxylase family.</text>
</comment>
<dbReference type="OrthoDB" id="5152799at2759"/>
<gene>
    <name evidence="10" type="ORF">HYALB_00012414</name>
</gene>